<proteinExistence type="predicted"/>
<keyword evidence="2" id="KW-1185">Reference proteome</keyword>
<name>A0A4R7CY86_9FLAO</name>
<dbReference type="RefSeq" id="WP_133674132.1">
    <property type="nucleotide sequence ID" value="NZ_SNZW01000017.1"/>
</dbReference>
<dbReference type="PROSITE" id="PS51257">
    <property type="entry name" value="PROKAR_LIPOPROTEIN"/>
    <property type="match status" value="1"/>
</dbReference>
<dbReference type="SUPFAM" id="SSF52266">
    <property type="entry name" value="SGNH hydrolase"/>
    <property type="match status" value="2"/>
</dbReference>
<gene>
    <name evidence="1" type="ORF">DFQ03_3159</name>
</gene>
<dbReference type="Proteomes" id="UP000295274">
    <property type="component" value="Unassembled WGS sequence"/>
</dbReference>
<evidence type="ECO:0000313" key="1">
    <source>
        <dbReference type="EMBL" id="TDS12701.1"/>
    </source>
</evidence>
<comment type="caution">
    <text evidence="1">The sequence shown here is derived from an EMBL/GenBank/DDBJ whole genome shotgun (WGS) entry which is preliminary data.</text>
</comment>
<dbReference type="OrthoDB" id="9764164at2"/>
<dbReference type="EMBL" id="SNZW01000017">
    <property type="protein sequence ID" value="TDS12701.1"/>
    <property type="molecule type" value="Genomic_DNA"/>
</dbReference>
<sequence>MKNLKYLYISLGILAFTACNEPEDVDLEPEILAEELPALTAGSADFSNYVSLGNSLTAGFTDGALFQASQSLSLPNLLSQKFSLAGGGSFAQPLTNDNIGGLALAGTRIQDPRLVFGGAGPVSLESLIGDVTVTTDIALNNPTGPFNNLGVPGAKSFHLLAPGYGNIANVQLGLANPYFVRMTGATPDVSVLEMAVSQAPSFFSLWIGNNDVLGYATTGGDGTNPITPVSGVPGQGFDGSYGALIATLTAGGAQGVVANIPNVTDVPHFTTVPHNPLDPTNPDFGPQIATLNGIFGQLNQVYAFLGVPERSIEFSTTAASEVVIRDETLTDLSAQIAGVLSASPTFPAFVASFGLPEQAAPLVAGLLGSTYGQTREATAADLFVLPSSSVIGTVNLESVGALMAAGLPQALAGQFSVEGISLPLEDKWVLIPSEQEEIAVATAAFNQIIAATASQAGLALVDANTLLNQLANGGITSGDYTLQSNLVTGGAFSLDGIHPTARGYALLANEFMKAIDATYGSNFEASGNLLNVGDYPTNYPVTLQ</sequence>
<dbReference type="AlphaFoldDB" id="A0A4R7CY86"/>
<keyword evidence="1" id="KW-0378">Hydrolase</keyword>
<dbReference type="GO" id="GO:0016788">
    <property type="term" value="F:hydrolase activity, acting on ester bonds"/>
    <property type="evidence" value="ECO:0007669"/>
    <property type="project" value="UniProtKB-ARBA"/>
</dbReference>
<dbReference type="Gene3D" id="3.40.50.1110">
    <property type="entry name" value="SGNH hydrolase"/>
    <property type="match status" value="1"/>
</dbReference>
<reference evidence="1 2" key="1">
    <citation type="submission" date="2019-03" db="EMBL/GenBank/DDBJ databases">
        <title>Genomic Encyclopedia of Type Strains, Phase III (KMG-III): the genomes of soil and plant-associated and newly described type strains.</title>
        <authorList>
            <person name="Whitman W."/>
        </authorList>
    </citation>
    <scope>NUCLEOTIDE SEQUENCE [LARGE SCALE GENOMIC DNA]</scope>
    <source>
        <strain evidence="1 2">CECT 8455</strain>
    </source>
</reference>
<protein>
    <submittedName>
        <fullName evidence="1">GDSL-like lipase/acylhydrolase family protein</fullName>
    </submittedName>
</protein>
<organism evidence="1 2">
    <name type="scientific">Maribacter caenipelagi</name>
    <dbReference type="NCBI Taxonomy" id="1447781"/>
    <lineage>
        <taxon>Bacteria</taxon>
        <taxon>Pseudomonadati</taxon>
        <taxon>Bacteroidota</taxon>
        <taxon>Flavobacteriia</taxon>
        <taxon>Flavobacteriales</taxon>
        <taxon>Flavobacteriaceae</taxon>
        <taxon>Maribacter</taxon>
    </lineage>
</organism>
<accession>A0A4R7CY86</accession>
<evidence type="ECO:0000313" key="2">
    <source>
        <dbReference type="Proteomes" id="UP000295274"/>
    </source>
</evidence>
<dbReference type="InterPro" id="IPR036514">
    <property type="entry name" value="SGNH_hydro_sf"/>
</dbReference>